<gene>
    <name evidence="1" type="primary">47</name>
    <name evidence="1" type="ORF">SAMW_47</name>
</gene>
<name>A0A385UJW9_9CAUD</name>
<dbReference type="GeneID" id="55003826"/>
<protein>
    <submittedName>
        <fullName evidence="1">Uncharacterized protein</fullName>
    </submittedName>
</protein>
<evidence type="ECO:0000313" key="2">
    <source>
        <dbReference type="Proteomes" id="UP000280497"/>
    </source>
</evidence>
<evidence type="ECO:0000313" key="1">
    <source>
        <dbReference type="EMBL" id="AYB70529.1"/>
    </source>
</evidence>
<keyword evidence="2" id="KW-1185">Reference proteome</keyword>
<organism evidence="1 2">
    <name type="scientific">Corynebacterium phage SamW</name>
    <dbReference type="NCBI Taxonomy" id="2301601"/>
    <lineage>
        <taxon>Viruses</taxon>
        <taxon>Duplodnaviria</taxon>
        <taxon>Heunggongvirae</taxon>
        <taxon>Uroviricota</taxon>
        <taxon>Caudoviricetes</taxon>
        <taxon>Samwavirus</taxon>
        <taxon>Samwavirus samW</taxon>
    </lineage>
</organism>
<dbReference type="RefSeq" id="YP_009812756.1">
    <property type="nucleotide sequence ID" value="NC_048069.1"/>
</dbReference>
<reference evidence="1 2" key="1">
    <citation type="submission" date="2018-08" db="EMBL/GenBank/DDBJ databases">
        <authorList>
            <person name="Pathak A."/>
            <person name="Staton O.A."/>
            <person name="Aldaher A.R."/>
            <person name="Baird K.M."/>
            <person name="Borah A."/>
            <person name="Haggard G.E."/>
            <person name="Meesala S."/>
            <person name="Nealy S.L."/>
            <person name="Ramdas R."/>
            <person name="Rocha M."/>
            <person name="Sristi D."/>
            <person name="Thukral S."/>
            <person name="Walls C.E."/>
            <person name="Waqas M."/>
            <person name="Williams M.R."/>
            <person name="Winters A.K."/>
            <person name="Sahawneh K.J."/>
            <person name="Monti D.L."/>
            <person name="Garlena R.A."/>
            <person name="Russell D.A."/>
            <person name="Pope W.H."/>
            <person name="Jacobs-Sera D."/>
            <person name="Hatfull G.F."/>
        </authorList>
    </citation>
    <scope>NUCLEOTIDE SEQUENCE [LARGE SCALE GENOMIC DNA]</scope>
</reference>
<dbReference type="KEGG" id="vg:55003826"/>
<proteinExistence type="predicted"/>
<dbReference type="EMBL" id="MH727560">
    <property type="protein sequence ID" value="AYB70529.1"/>
    <property type="molecule type" value="Genomic_DNA"/>
</dbReference>
<sequence>MTTTDEGIFDLNTTPPVEGTLAITGDSMTVSMTITPGIIPRPVAMTLLSQELAQFAAELGEKATVAGDTWMKQVARDMRNKARGTDNDTQGGDQQ</sequence>
<dbReference type="Proteomes" id="UP000280497">
    <property type="component" value="Segment"/>
</dbReference>
<accession>A0A385UJW9</accession>